<dbReference type="InterPro" id="IPR036034">
    <property type="entry name" value="PDZ_sf"/>
</dbReference>
<gene>
    <name evidence="2" type="ORF">Tcan_18068</name>
</gene>
<accession>A0A0B2V798</accession>
<proteinExistence type="predicted"/>
<dbReference type="EMBL" id="JPKZ01002328">
    <property type="protein sequence ID" value="KHN77389.1"/>
    <property type="molecule type" value="Genomic_DNA"/>
</dbReference>
<dbReference type="AlphaFoldDB" id="A0A0B2V798"/>
<protein>
    <recommendedName>
        <fullName evidence="4">PDZ domain-containing protein</fullName>
    </recommendedName>
</protein>
<feature type="region of interest" description="Disordered" evidence="1">
    <location>
        <begin position="258"/>
        <end position="292"/>
    </location>
</feature>
<sequence>MTDFKGRGTERIDVSKENGQNPRPRLRISRNLQVLRVHESSLAANRLDPGDVVRKVNGKTVESRKEFYQLMSDIAKDPDCQAVRIDIKRPRRQQKLSKKEIFVELPKAFEILPGYDYFLGYMTVFPGCKIGIHIKSYNQKVKSVIERPSTPATFRFANYALQYSKKSEIDPKMADDVIEICKREIVFWRGSRTPIARPSILRRKTQYQEAQQKSTVAIATKSTEIGIACEAVNPQWLQSVPERCTGDEYEKVTEWVANRRVAKPSPTDSRSKRKRAKGKGVSKKSFRTRRQP</sequence>
<comment type="caution">
    <text evidence="2">The sequence shown here is derived from an EMBL/GenBank/DDBJ whole genome shotgun (WGS) entry which is preliminary data.</text>
</comment>
<feature type="region of interest" description="Disordered" evidence="1">
    <location>
        <begin position="1"/>
        <end position="24"/>
    </location>
</feature>
<keyword evidence="3" id="KW-1185">Reference proteome</keyword>
<reference evidence="2 3" key="1">
    <citation type="submission" date="2014-11" db="EMBL/GenBank/DDBJ databases">
        <title>Genetic blueprint of the zoonotic pathogen Toxocara canis.</title>
        <authorList>
            <person name="Zhu X.-Q."/>
            <person name="Korhonen P.K."/>
            <person name="Cai H."/>
            <person name="Young N.D."/>
            <person name="Nejsum P."/>
            <person name="von Samson-Himmelstjerna G."/>
            <person name="Boag P.R."/>
            <person name="Tan P."/>
            <person name="Li Q."/>
            <person name="Min J."/>
            <person name="Yang Y."/>
            <person name="Wang X."/>
            <person name="Fang X."/>
            <person name="Hall R.S."/>
            <person name="Hofmann A."/>
            <person name="Sternberg P.W."/>
            <person name="Jex A.R."/>
            <person name="Gasser R.B."/>
        </authorList>
    </citation>
    <scope>NUCLEOTIDE SEQUENCE [LARGE SCALE GENOMIC DNA]</scope>
    <source>
        <strain evidence="2">PN_DK_2014</strain>
    </source>
</reference>
<dbReference type="Gene3D" id="2.30.42.10">
    <property type="match status" value="1"/>
</dbReference>
<evidence type="ECO:0000256" key="1">
    <source>
        <dbReference type="SAM" id="MobiDB-lite"/>
    </source>
</evidence>
<evidence type="ECO:0008006" key="4">
    <source>
        <dbReference type="Google" id="ProtNLM"/>
    </source>
</evidence>
<dbReference type="SUPFAM" id="SSF50156">
    <property type="entry name" value="PDZ domain-like"/>
    <property type="match status" value="1"/>
</dbReference>
<name>A0A0B2V798_TOXCA</name>
<organism evidence="2 3">
    <name type="scientific">Toxocara canis</name>
    <name type="common">Canine roundworm</name>
    <dbReference type="NCBI Taxonomy" id="6265"/>
    <lineage>
        <taxon>Eukaryota</taxon>
        <taxon>Metazoa</taxon>
        <taxon>Ecdysozoa</taxon>
        <taxon>Nematoda</taxon>
        <taxon>Chromadorea</taxon>
        <taxon>Rhabditida</taxon>
        <taxon>Spirurina</taxon>
        <taxon>Ascaridomorpha</taxon>
        <taxon>Ascaridoidea</taxon>
        <taxon>Toxocaridae</taxon>
        <taxon>Toxocara</taxon>
    </lineage>
</organism>
<dbReference type="InterPro" id="IPR040264">
    <property type="entry name" value="T15H9.4-like"/>
</dbReference>
<dbReference type="STRING" id="6265.A0A0B2V798"/>
<evidence type="ECO:0000313" key="3">
    <source>
        <dbReference type="Proteomes" id="UP000031036"/>
    </source>
</evidence>
<dbReference type="Proteomes" id="UP000031036">
    <property type="component" value="Unassembled WGS sequence"/>
</dbReference>
<dbReference type="PANTHER" id="PTHR31327">
    <property type="entry name" value="SPERM MEIOSIS PDZ DOMAIN CONTAINING PROTEINS-RELATED"/>
    <property type="match status" value="1"/>
</dbReference>
<feature type="compositionally biased region" description="Basic and acidic residues" evidence="1">
    <location>
        <begin position="1"/>
        <end position="16"/>
    </location>
</feature>
<evidence type="ECO:0000313" key="2">
    <source>
        <dbReference type="EMBL" id="KHN77389.1"/>
    </source>
</evidence>
<dbReference type="OrthoDB" id="5847145at2759"/>
<feature type="compositionally biased region" description="Basic residues" evidence="1">
    <location>
        <begin position="271"/>
        <end position="292"/>
    </location>
</feature>